<evidence type="ECO:0000313" key="10">
    <source>
        <dbReference type="Proteomes" id="UP000295496"/>
    </source>
</evidence>
<evidence type="ECO:0000313" key="9">
    <source>
        <dbReference type="EMBL" id="TCK68364.1"/>
    </source>
</evidence>
<accession>A0A4R1KTE0</accession>
<keyword evidence="6 8" id="KW-1133">Transmembrane helix</keyword>
<dbReference type="SUPFAM" id="SSF82693">
    <property type="entry name" value="Multidrug efflux transporter AcrB pore domain, PN1, PN2, PC1 and PC2 subdomains"/>
    <property type="match status" value="3"/>
</dbReference>
<dbReference type="Gene3D" id="3.30.70.1320">
    <property type="entry name" value="Multidrug efflux transporter AcrB pore domain like"/>
    <property type="match status" value="1"/>
</dbReference>
<evidence type="ECO:0000256" key="2">
    <source>
        <dbReference type="ARBA" id="ARBA00022448"/>
    </source>
</evidence>
<dbReference type="FunFam" id="3.30.70.1430:FF:000001">
    <property type="entry name" value="Efflux pump membrane transporter"/>
    <property type="match status" value="1"/>
</dbReference>
<dbReference type="EMBL" id="SMGJ01000005">
    <property type="protein sequence ID" value="TCK68364.1"/>
    <property type="molecule type" value="Genomic_DNA"/>
</dbReference>
<evidence type="ECO:0000256" key="6">
    <source>
        <dbReference type="ARBA" id="ARBA00022989"/>
    </source>
</evidence>
<evidence type="ECO:0000256" key="1">
    <source>
        <dbReference type="ARBA" id="ARBA00004429"/>
    </source>
</evidence>
<dbReference type="PRINTS" id="PR00702">
    <property type="entry name" value="ACRIFLAVINRP"/>
</dbReference>
<dbReference type="GO" id="GO:0005886">
    <property type="term" value="C:plasma membrane"/>
    <property type="evidence" value="ECO:0007669"/>
    <property type="project" value="UniProtKB-SubCell"/>
</dbReference>
<evidence type="ECO:0000256" key="7">
    <source>
        <dbReference type="ARBA" id="ARBA00023136"/>
    </source>
</evidence>
<dbReference type="Pfam" id="PF00873">
    <property type="entry name" value="ACR_tran"/>
    <property type="match status" value="1"/>
</dbReference>
<sequence length="1028" mass="112351">MKNTKALFTDIFIKRPVLAISISLLIVILGLQAIFKLPVKEYPDMTVTIVTVSTTYTGASSETMKAFVTSTLEEAIAQADNIDYMKSESKAGRSTITVKMKLNTDPDLALANVSSKVNGVRRRLPDDIDDPTISVSTGSFDNIMYISFKSDTLHVSQVTDYLERNIKPLLFTVDGVAKVDIYGGIKYGFRIWLNPDKLAAYNLSASEINRALSNNNVQSAAGNSNGYYVNYKNNIETTTLDLAQLNNLVVMQDDSRIVRLKDIAYVELDKESDNYRVLANGDNATVLAIEATPTANPLTVAKNIYPVYEQIKTGIPSEISTQILYDRTLAINHSINEVIKTIFEATLIVLIVIGAFIGSFRAILIPIITIPISLIGVIALLQLFGFSINLMTLLAIILAIGLVVDDAIVVLENVDRLIKSGMDKFEAAVKGTREIALPVIAMTIALCAVYSPMALMDGITGALFKEFALTLAGAVFISGIIALTLSPMMSSTLLKAQGNTAKDQPSKLEQKIQRSLTTLNQHYESLLDSFLARPKTMLAFALLIFISIPLSFRFLSSELTPVEDKGSLVLIGQAPDYVNLDYTVASSSAFEKQLRQHIPELEFTQFIAGFRGFNQAIVITTLKSERKRSLSEIQNAMNQIGNQFAPASFTSFARPEVNTGESGLPVSLVIKSSRSYEDLDAIAENILQQARQSGNFVFINADLKFSSPKANVTINKEKAGTFGVSMSEISQVVGAYLSGSTIARVEIDGKAYDVISQVARQNRLNPQDLNKMTVVNQQGQSIPLRNFIDIELKTEPLGLNRVSQLNSVTISGVPTVSVGDATLYLEQLAQQLSADYQYEFMGESRQFKQEGNSLLITFLLAVCIIYLVLAIQFESWRDPLVIMLSVPLAISGALLSLNLLNFLGWGVSTLNVYSQVGLLTLVGLIAKHGILICEVAKEQQLHHHKSRLEAVRIAAGLRLRPILMTAFSMIAGLVPLLYASGAGASARFSIGFVIVTGLAIGTLFTIFVLPVIYCFVADKHKPLKSTHF</sequence>
<feature type="transmembrane region" description="Helical" evidence="8">
    <location>
        <begin position="880"/>
        <end position="900"/>
    </location>
</feature>
<evidence type="ECO:0000256" key="8">
    <source>
        <dbReference type="SAM" id="Phobius"/>
    </source>
</evidence>
<feature type="transmembrane region" description="Helical" evidence="8">
    <location>
        <begin position="957"/>
        <end position="978"/>
    </location>
</feature>
<keyword evidence="2" id="KW-0813">Transport</keyword>
<dbReference type="Gene3D" id="3.30.70.1430">
    <property type="entry name" value="Multidrug efflux transporter AcrB pore domain"/>
    <property type="match status" value="2"/>
</dbReference>
<evidence type="ECO:0000256" key="5">
    <source>
        <dbReference type="ARBA" id="ARBA00022692"/>
    </source>
</evidence>
<dbReference type="InterPro" id="IPR027463">
    <property type="entry name" value="AcrB_DN_DC_subdom"/>
</dbReference>
<feature type="transmembrane region" description="Helical" evidence="8">
    <location>
        <begin position="537"/>
        <end position="555"/>
    </location>
</feature>
<feature type="transmembrane region" description="Helical" evidence="8">
    <location>
        <begin position="854"/>
        <end position="873"/>
    </location>
</feature>
<feature type="transmembrane region" description="Helical" evidence="8">
    <location>
        <begin position="12"/>
        <end position="35"/>
    </location>
</feature>
<dbReference type="AlphaFoldDB" id="A0A4R1KTE0"/>
<dbReference type="SUPFAM" id="SSF82714">
    <property type="entry name" value="Multidrug efflux transporter AcrB TolC docking domain, DN and DC subdomains"/>
    <property type="match status" value="2"/>
</dbReference>
<comment type="caution">
    <text evidence="9">The sequence shown here is derived from an EMBL/GenBank/DDBJ whole genome shotgun (WGS) entry which is preliminary data.</text>
</comment>
<feature type="transmembrane region" description="Helical" evidence="8">
    <location>
        <begin position="990"/>
        <end position="1016"/>
    </location>
</feature>
<proteinExistence type="predicted"/>
<dbReference type="InterPro" id="IPR001036">
    <property type="entry name" value="Acrflvin-R"/>
</dbReference>
<keyword evidence="7 8" id="KW-0472">Membrane</keyword>
<evidence type="ECO:0000256" key="4">
    <source>
        <dbReference type="ARBA" id="ARBA00022519"/>
    </source>
</evidence>
<reference evidence="9 10" key="1">
    <citation type="submission" date="2019-03" db="EMBL/GenBank/DDBJ databases">
        <title>Genomic Encyclopedia of Type Strains, Phase IV (KMG-IV): sequencing the most valuable type-strain genomes for metagenomic binning, comparative biology and taxonomic classification.</title>
        <authorList>
            <person name="Goeker M."/>
        </authorList>
    </citation>
    <scope>NUCLEOTIDE SEQUENCE [LARGE SCALE GENOMIC DNA]</scope>
    <source>
        <strain evidence="9 10">DSM 10053</strain>
    </source>
</reference>
<feature type="transmembrane region" description="Helical" evidence="8">
    <location>
        <begin position="338"/>
        <end position="357"/>
    </location>
</feature>
<dbReference type="GO" id="GO:0042910">
    <property type="term" value="F:xenobiotic transmembrane transporter activity"/>
    <property type="evidence" value="ECO:0007669"/>
    <property type="project" value="TreeGrafter"/>
</dbReference>
<feature type="transmembrane region" description="Helical" evidence="8">
    <location>
        <begin position="467"/>
        <end position="485"/>
    </location>
</feature>
<dbReference type="PANTHER" id="PTHR32063">
    <property type="match status" value="1"/>
</dbReference>
<organism evidence="9 10">
    <name type="scientific">Lonepinella koalarum</name>
    <dbReference type="NCBI Taxonomy" id="53417"/>
    <lineage>
        <taxon>Bacteria</taxon>
        <taxon>Pseudomonadati</taxon>
        <taxon>Pseudomonadota</taxon>
        <taxon>Gammaproteobacteria</taxon>
        <taxon>Pasteurellales</taxon>
        <taxon>Pasteurellaceae</taxon>
        <taxon>Lonepinella</taxon>
    </lineage>
</organism>
<dbReference type="SUPFAM" id="SSF82866">
    <property type="entry name" value="Multidrug efflux transporter AcrB transmembrane domain"/>
    <property type="match status" value="2"/>
</dbReference>
<name>A0A4R1KTE0_9PAST</name>
<dbReference type="Gene3D" id="3.30.70.1440">
    <property type="entry name" value="Multidrug efflux transporter AcrB pore domain"/>
    <property type="match status" value="1"/>
</dbReference>
<dbReference type="Proteomes" id="UP000295496">
    <property type="component" value="Unassembled WGS sequence"/>
</dbReference>
<keyword evidence="10" id="KW-1185">Reference proteome</keyword>
<dbReference type="RefSeq" id="WP_132302296.1">
    <property type="nucleotide sequence ID" value="NZ_CP170642.1"/>
</dbReference>
<evidence type="ECO:0000256" key="3">
    <source>
        <dbReference type="ARBA" id="ARBA00022475"/>
    </source>
</evidence>
<keyword evidence="4" id="KW-0997">Cell inner membrane</keyword>
<feature type="transmembrane region" description="Helical" evidence="8">
    <location>
        <begin position="435"/>
        <end position="455"/>
    </location>
</feature>
<comment type="subcellular location">
    <subcellularLocation>
        <location evidence="1">Cell inner membrane</location>
        <topology evidence="1">Multi-pass membrane protein</topology>
    </subcellularLocation>
</comment>
<dbReference type="FunFam" id="1.20.1640.10:FF:000001">
    <property type="entry name" value="Efflux pump membrane transporter"/>
    <property type="match status" value="1"/>
</dbReference>
<dbReference type="PANTHER" id="PTHR32063:SF28">
    <property type="entry name" value="BLR2861 PROTEIN"/>
    <property type="match status" value="1"/>
</dbReference>
<protein>
    <submittedName>
        <fullName evidence="9">Multidrug efflux pump</fullName>
    </submittedName>
</protein>
<dbReference type="Gene3D" id="1.20.1640.10">
    <property type="entry name" value="Multidrug efflux transporter AcrB transmembrane domain"/>
    <property type="match status" value="2"/>
</dbReference>
<keyword evidence="5 8" id="KW-0812">Transmembrane</keyword>
<keyword evidence="3" id="KW-1003">Cell membrane</keyword>
<dbReference type="Gene3D" id="3.30.2090.10">
    <property type="entry name" value="Multidrug efflux transporter AcrB TolC docking domain, DN and DC subdomains"/>
    <property type="match status" value="2"/>
</dbReference>
<gene>
    <name evidence="9" type="ORF">EV692_1696</name>
</gene>